<evidence type="ECO:0008006" key="9">
    <source>
        <dbReference type="Google" id="ProtNLM"/>
    </source>
</evidence>
<dbReference type="SMART" id="SM00573">
    <property type="entry name" value="HSA"/>
    <property type="match status" value="1"/>
</dbReference>
<keyword evidence="8" id="KW-1185">Reference proteome</keyword>
<dbReference type="InterPro" id="IPR014012">
    <property type="entry name" value="HSA_dom"/>
</dbReference>
<reference evidence="7" key="3">
    <citation type="submission" date="2020-12" db="UniProtKB">
        <authorList>
            <consortium name="EnsemblPlants"/>
        </authorList>
    </citation>
    <scope>IDENTIFICATION</scope>
</reference>
<evidence type="ECO:0000256" key="1">
    <source>
        <dbReference type="ARBA" id="ARBA00022853"/>
    </source>
</evidence>
<dbReference type="Gramene" id="Pp3c26_13460V3.1">
    <property type="protein sequence ID" value="Pp3c26_13460V3.1"/>
    <property type="gene ID" value="Pp3c26_13460"/>
</dbReference>
<feature type="compositionally biased region" description="Basic and acidic residues" evidence="2">
    <location>
        <begin position="434"/>
        <end position="446"/>
    </location>
</feature>
<dbReference type="GO" id="GO:0035267">
    <property type="term" value="C:NuA4 histone acetyltransferase complex"/>
    <property type="evidence" value="ECO:0000318"/>
    <property type="project" value="GO_Central"/>
</dbReference>
<dbReference type="Gene3D" id="1.10.10.60">
    <property type="entry name" value="Homeodomain-like"/>
    <property type="match status" value="1"/>
</dbReference>
<reference evidence="6 8" key="2">
    <citation type="journal article" date="2018" name="Plant J.">
        <title>The Physcomitrella patens chromosome-scale assembly reveals moss genome structure and evolution.</title>
        <authorList>
            <person name="Lang D."/>
            <person name="Ullrich K.K."/>
            <person name="Murat F."/>
            <person name="Fuchs J."/>
            <person name="Jenkins J."/>
            <person name="Haas F.B."/>
            <person name="Piednoel M."/>
            <person name="Gundlach H."/>
            <person name="Van Bel M."/>
            <person name="Meyberg R."/>
            <person name="Vives C."/>
            <person name="Morata J."/>
            <person name="Symeonidi A."/>
            <person name="Hiss M."/>
            <person name="Muchero W."/>
            <person name="Kamisugi Y."/>
            <person name="Saleh O."/>
            <person name="Blanc G."/>
            <person name="Decker E.L."/>
            <person name="van Gessel N."/>
            <person name="Grimwood J."/>
            <person name="Hayes R.D."/>
            <person name="Graham S.W."/>
            <person name="Gunter L.E."/>
            <person name="McDaniel S.F."/>
            <person name="Hoernstein S.N.W."/>
            <person name="Larsson A."/>
            <person name="Li F.W."/>
            <person name="Perroud P.F."/>
            <person name="Phillips J."/>
            <person name="Ranjan P."/>
            <person name="Rokshar D.S."/>
            <person name="Rothfels C.J."/>
            <person name="Schneider L."/>
            <person name="Shu S."/>
            <person name="Stevenson D.W."/>
            <person name="Thummler F."/>
            <person name="Tillich M."/>
            <person name="Villarreal Aguilar J.C."/>
            <person name="Widiez T."/>
            <person name="Wong G.K."/>
            <person name="Wymore A."/>
            <person name="Zhang Y."/>
            <person name="Zimmer A.D."/>
            <person name="Quatrano R.S."/>
            <person name="Mayer K.F.X."/>
            <person name="Goodstein D."/>
            <person name="Casacuberta J.M."/>
            <person name="Vandepoele K."/>
            <person name="Reski R."/>
            <person name="Cuming A.C."/>
            <person name="Tuskan G.A."/>
            <person name="Maumus F."/>
            <person name="Salse J."/>
            <person name="Schmutz J."/>
            <person name="Rensing S.A."/>
        </authorList>
    </citation>
    <scope>NUCLEOTIDE SEQUENCE [LARGE SCALE GENOMIC DNA]</scope>
    <source>
        <strain evidence="7 8">cv. Gransden 2004</strain>
    </source>
</reference>
<feature type="region of interest" description="Disordered" evidence="2">
    <location>
        <begin position="987"/>
        <end position="1032"/>
    </location>
</feature>
<organism evidence="6">
    <name type="scientific">Physcomitrium patens</name>
    <name type="common">Spreading-leaved earth moss</name>
    <name type="synonym">Physcomitrella patens</name>
    <dbReference type="NCBI Taxonomy" id="3218"/>
    <lineage>
        <taxon>Eukaryota</taxon>
        <taxon>Viridiplantae</taxon>
        <taxon>Streptophyta</taxon>
        <taxon>Embryophyta</taxon>
        <taxon>Bryophyta</taxon>
        <taxon>Bryophytina</taxon>
        <taxon>Bryopsida</taxon>
        <taxon>Funariidae</taxon>
        <taxon>Funariales</taxon>
        <taxon>Funariaceae</taxon>
        <taxon>Physcomitrium</taxon>
    </lineage>
</organism>
<feature type="compositionally biased region" description="Polar residues" evidence="2">
    <location>
        <begin position="1742"/>
        <end position="1761"/>
    </location>
</feature>
<feature type="region of interest" description="Disordered" evidence="2">
    <location>
        <begin position="290"/>
        <end position="319"/>
    </location>
</feature>
<feature type="region of interest" description="Disordered" evidence="2">
    <location>
        <begin position="511"/>
        <end position="540"/>
    </location>
</feature>
<evidence type="ECO:0000259" key="3">
    <source>
        <dbReference type="PROSITE" id="PS50090"/>
    </source>
</evidence>
<dbReference type="PROSITE" id="PS51294">
    <property type="entry name" value="HTH_MYB"/>
    <property type="match status" value="1"/>
</dbReference>
<feature type="compositionally biased region" description="Polar residues" evidence="2">
    <location>
        <begin position="462"/>
        <end position="474"/>
    </location>
</feature>
<feature type="region of interest" description="Disordered" evidence="2">
    <location>
        <begin position="2080"/>
        <end position="2202"/>
    </location>
</feature>
<evidence type="ECO:0000313" key="6">
    <source>
        <dbReference type="EMBL" id="PNR27126.1"/>
    </source>
</evidence>
<dbReference type="EMBL" id="ABEU02000026">
    <property type="protein sequence ID" value="PNR27126.1"/>
    <property type="molecule type" value="Genomic_DNA"/>
</dbReference>
<feature type="region of interest" description="Disordered" evidence="2">
    <location>
        <begin position="1610"/>
        <end position="1639"/>
    </location>
</feature>
<dbReference type="InterPro" id="IPR044798">
    <property type="entry name" value="EAF1A/B"/>
</dbReference>
<feature type="compositionally biased region" description="Polar residues" evidence="2">
    <location>
        <begin position="1065"/>
        <end position="1077"/>
    </location>
</feature>
<sequence>MIVKQDPGRASGFENSVNAEPGPMGAGADIAATIEDIESSPRGAAIEKAQAELRRDLAVREERRRELEFLEKGGEILDFKFGEAPLDGFSTLSPTQPPSYPASSLKSDGEADAVANGDSCKLSKGLIEGGVVEEINDISVALVPGVQEGVVEYCGGLGLLDTSVGNSTKSLNEPLSEPDVGIGYGVHARPKAEAHVSGDRALCQGVGNGHALPKEVEEVPAGEVVQLEGTVSSDNKENEPSVAMSYQVLPQQSSYALSSKWVGLTGSQEYEPMNEIIARCGPVLEQHASELSSRDRAPVPPVKTVQSSGGRVGSLGGVTDRDSDNKCLASAGCSDEPADRLGTHEQTVVAGERHDSGAVAAQVESAAAEDVDTNLIGIVEDDVGSVEQLMEKQDKVDSTLCSSGADIGRVLGSAEISREPLVVVVPENHSFEARSGHGMLESRSESVADGSSGAPAHRNARTLKSTSRGGSNLKVTHRERAGVDTKKGTGHHLMLNLEGGVVEDRIKQLSPEAEPGGRETNGAESQELRTGGQSGAAVGGASRLIGRSGSISGAPNGKYSGMVLPLQKGQDSGVQTEVDRINVEHREKLAIKAHEDFILEKAEHLQAKRKLIEERRTFKKFAEPSRRKSHWDFVLEEMKWMANDFWQERTWKRYQAAYVCLEIATKKGEDKFLAAGLIGEHRRISSILARAVTDFWYIAEAAVKKEKCDAKCLTKEQYNRSTSKSEVVPMDIPVSKETLEKSVRAEKVVKKQPSGVQKYAIQLLKETGSARIWQAKAPSMPEGYRLSNSILEQVHEVSLFYKVPIGAMEAYRAVVEAEHARSEEYEKRHTVAIAEAEALVAAELAEDASNVADVSFGDFSNGGGSQEAEPAMFMNEGSRISKKKRKKIIKTGSIGLRGEGSGLQGVVSSELGIPSPLVTGKRSITGGLGPNGLPGGIPVKRQRSSATNSRARCAQPNTSPGAGVVVAQKGFGSQSQSDDRLDLLDDFSQRDVSSDTPSSKAAGVDVKRRKKSIKSFDGGMGAGTSVKEWDGSAQELRQEQVKRKAGNHLVVIGGSDAGLADTPVASGSQGVSDQQNSKKQKPLRPSEANSEAALTSGLLNGQDVGFVVGANKLTRLIGARDSHRRVRLNKDPPSTPMRVGIPWSAGEDQAILALVHDLGPNWDLVSDVLSSNSQIKGICRKPQQCKERHLALMERGGAEGLENLEDPYSSQGIVRGPRSLNAAEEDILKHFEQIVVIVQKYGARKTPNECKDQKDLQASHPSHGIVISQFCSGSGGPPNPVQLADRVTSTGDGGVHPHPPQGSLRSMAGPQITGPMPGQGMRSPAGGLSHPPALQGTDGSHLGGFSASPAAMSAATARDSQRFPMGTMNLPSEEVARLQMSTSKLTEFNPRRLQQQAVPAASGVPVLGGLSNSNVLPSLPNSTGGGMLAAPNRGGLSLPRTGMGGMGPPLVSNMGTASPNGRHPLSPNHAASNMSRRIAHLMNLARNCTEEQQRTQCLQQLQTLANQGEGQAVSALSSLMGGGDMTNAADGSNQSFVQQHQHSLQQHQEHHQQLQLHLQHMNNSCKLHAQIQQQNQQVPGPSQAYIAVPTRMREQQQQRQQHQKQRLLGGLPANSQGQHMVVPPLQLPMPSFPTQNLNSQSHILPSQAHSSLKPHILQQVSGSPLMPQVVGSPGPQSSPASSGGLGQLNEPVAQTAPSGTGGKTPQAKQIPKIAQPTSQQAVQQQGLRNGKGGSRGAMLMQGVSSQTGPGQASTSSGNANGQLEGEPDRHVLAGQRGVGQSQDLAAKVASGCQASVPGGSQGGLDVQAHGMQSANVSSVAGQQKGYQHVQQAAQGGMRKSQQGSPSQAGEQASGQQACSGPTSSQQAVSAASSGAGTQQSPQLHRRQVAQAAGPTRRLHMRHPGSSVGVPIASQLVKTGAQQIGHAGPQMASQAGQNPYQVGGTIAMGTNNSNLHGVGLPSSVNSRIGEAQGKHWKANQTLRPSGGTYNLIRTNSPGAGQVPAMANSGIQSNRNIGMSSSAASAIQGVGLGNMGHGMGEVQGYPGLVSPKVGAGPGVNERGLSGSQVGFVGALRNPASSSLSVSSGVASTPSSHVRPSAGSSVMAPPTSSSIVGTSPVGAATGTHQGVSASMSGPTTNNGQLRQWHGGLAASSSSSLAGSSEMAGASGRSGSGSTNSASDVLGSGVNQGPFPLSAEAAAGSS</sequence>
<feature type="compositionally biased region" description="Polar residues" evidence="2">
    <location>
        <begin position="2123"/>
        <end position="2142"/>
    </location>
</feature>
<proteinExistence type="predicted"/>
<evidence type="ECO:0000256" key="2">
    <source>
        <dbReference type="SAM" id="MobiDB-lite"/>
    </source>
</evidence>
<dbReference type="GO" id="GO:0006325">
    <property type="term" value="P:chromatin organization"/>
    <property type="evidence" value="ECO:0007669"/>
    <property type="project" value="UniProtKB-KW"/>
</dbReference>
<reference evidence="6 8" key="1">
    <citation type="journal article" date="2008" name="Science">
        <title>The Physcomitrella genome reveals evolutionary insights into the conquest of land by plants.</title>
        <authorList>
            <person name="Rensing S."/>
            <person name="Lang D."/>
            <person name="Zimmer A."/>
            <person name="Terry A."/>
            <person name="Salamov A."/>
            <person name="Shapiro H."/>
            <person name="Nishiyama T."/>
            <person name="Perroud P.-F."/>
            <person name="Lindquist E."/>
            <person name="Kamisugi Y."/>
            <person name="Tanahashi T."/>
            <person name="Sakakibara K."/>
            <person name="Fujita T."/>
            <person name="Oishi K."/>
            <person name="Shin-I T."/>
            <person name="Kuroki Y."/>
            <person name="Toyoda A."/>
            <person name="Suzuki Y."/>
            <person name="Hashimoto A."/>
            <person name="Yamaguchi K."/>
            <person name="Sugano A."/>
            <person name="Kohara Y."/>
            <person name="Fujiyama A."/>
            <person name="Anterola A."/>
            <person name="Aoki S."/>
            <person name="Ashton N."/>
            <person name="Barbazuk W.B."/>
            <person name="Barker E."/>
            <person name="Bennetzen J."/>
            <person name="Bezanilla M."/>
            <person name="Blankenship R."/>
            <person name="Cho S.H."/>
            <person name="Dutcher S."/>
            <person name="Estelle M."/>
            <person name="Fawcett J.A."/>
            <person name="Gundlach H."/>
            <person name="Hanada K."/>
            <person name="Heyl A."/>
            <person name="Hicks K.A."/>
            <person name="Hugh J."/>
            <person name="Lohr M."/>
            <person name="Mayer K."/>
            <person name="Melkozernov A."/>
            <person name="Murata T."/>
            <person name="Nelson D."/>
            <person name="Pils B."/>
            <person name="Prigge M."/>
            <person name="Reiss B."/>
            <person name="Renner T."/>
            <person name="Rombauts S."/>
            <person name="Rushton P."/>
            <person name="Sanderfoot A."/>
            <person name="Schween G."/>
            <person name="Shiu S.-H."/>
            <person name="Stueber K."/>
            <person name="Theodoulou F.L."/>
            <person name="Tu H."/>
            <person name="Van de Peer Y."/>
            <person name="Verrier P.J."/>
            <person name="Waters E."/>
            <person name="Wood A."/>
            <person name="Yang L."/>
            <person name="Cove D."/>
            <person name="Cuming A."/>
            <person name="Hasebe M."/>
            <person name="Lucas S."/>
            <person name="Mishler D.B."/>
            <person name="Reski R."/>
            <person name="Grigoriev I."/>
            <person name="Quatrano R.S."/>
            <person name="Boore J.L."/>
        </authorList>
    </citation>
    <scope>NUCLEOTIDE SEQUENCE [LARGE SCALE GENOMIC DNA]</scope>
    <source>
        <strain evidence="7 8">cv. Gransden 2004</strain>
    </source>
</reference>
<feature type="compositionally biased region" description="Low complexity" evidence="2">
    <location>
        <begin position="2147"/>
        <end position="2179"/>
    </location>
</feature>
<feature type="domain" description="HTH myb-type" evidence="5">
    <location>
        <begin position="1135"/>
        <end position="1197"/>
    </location>
</feature>
<evidence type="ECO:0000313" key="7">
    <source>
        <dbReference type="EnsemblPlants" id="Pp3c26_13460V3.1"/>
    </source>
</evidence>
<dbReference type="PANTHER" id="PTHR46774">
    <property type="entry name" value="CHROMATIN MODIFICATION-RELATED PROTEIN EAF1 A-RELATED"/>
    <property type="match status" value="1"/>
</dbReference>
<dbReference type="EnsemblPlants" id="Pp3c26_13460V3.1">
    <property type="protein sequence ID" value="Pp3c26_13460V3.1"/>
    <property type="gene ID" value="Pp3c26_13460"/>
</dbReference>
<dbReference type="PROSITE" id="PS50090">
    <property type="entry name" value="MYB_LIKE"/>
    <property type="match status" value="1"/>
</dbReference>
<dbReference type="SMART" id="SM00717">
    <property type="entry name" value="SANT"/>
    <property type="match status" value="1"/>
</dbReference>
<feature type="region of interest" description="Disordered" evidence="2">
    <location>
        <begin position="88"/>
        <end position="111"/>
    </location>
</feature>
<dbReference type="PROSITE" id="PS51204">
    <property type="entry name" value="HSA"/>
    <property type="match status" value="1"/>
</dbReference>
<feature type="region of interest" description="Disordered" evidence="2">
    <location>
        <begin position="1664"/>
        <end position="1766"/>
    </location>
</feature>
<feature type="compositionally biased region" description="Low complexity" evidence="2">
    <location>
        <begin position="1715"/>
        <end position="1725"/>
    </location>
</feature>
<dbReference type="FunCoup" id="A0A2K1ICY6">
    <property type="interactions" value="1178"/>
</dbReference>
<evidence type="ECO:0000259" key="4">
    <source>
        <dbReference type="PROSITE" id="PS51204"/>
    </source>
</evidence>
<feature type="compositionally biased region" description="Low complexity" evidence="2">
    <location>
        <begin position="2080"/>
        <end position="2095"/>
    </location>
</feature>
<feature type="compositionally biased region" description="Polar residues" evidence="2">
    <location>
        <begin position="1815"/>
        <end position="1833"/>
    </location>
</feature>
<dbReference type="InterPro" id="IPR001005">
    <property type="entry name" value="SANT/Myb"/>
</dbReference>
<evidence type="ECO:0000313" key="8">
    <source>
        <dbReference type="Proteomes" id="UP000006727"/>
    </source>
</evidence>
<feature type="domain" description="HSA" evidence="4">
    <location>
        <begin position="618"/>
        <end position="693"/>
    </location>
</feature>
<feature type="compositionally biased region" description="Low complexity" evidence="2">
    <location>
        <begin position="1840"/>
        <end position="1880"/>
    </location>
</feature>
<feature type="compositionally biased region" description="Low complexity" evidence="2">
    <location>
        <begin position="1346"/>
        <end position="1358"/>
    </location>
</feature>
<dbReference type="CDD" id="cd00167">
    <property type="entry name" value="SANT"/>
    <property type="match status" value="1"/>
</dbReference>
<dbReference type="PANTHER" id="PTHR46774:SF3">
    <property type="entry name" value="CHROMATIN MODIFICATION-RELATED PROTEIN EAF1 A-RELATED"/>
    <property type="match status" value="1"/>
</dbReference>
<name>A0A2K1ICY6_PHYPA</name>
<feature type="region of interest" description="Disordered" evidence="2">
    <location>
        <begin position="1288"/>
        <end position="1358"/>
    </location>
</feature>
<evidence type="ECO:0000259" key="5">
    <source>
        <dbReference type="PROSITE" id="PS51294"/>
    </source>
</evidence>
<feature type="region of interest" description="Disordered" evidence="2">
    <location>
        <begin position="1060"/>
        <end position="1090"/>
    </location>
</feature>
<accession>A0A2K1ICY6</accession>
<gene>
    <name evidence="7" type="primary">LOC112278035</name>
    <name evidence="6" type="ORF">PHYPA_030607</name>
</gene>
<dbReference type="Pfam" id="PF07529">
    <property type="entry name" value="HSA"/>
    <property type="match status" value="1"/>
</dbReference>
<feature type="region of interest" description="Disordered" evidence="2">
    <location>
        <begin position="922"/>
        <end position="962"/>
    </location>
</feature>
<keyword evidence="1" id="KW-0156">Chromatin regulator</keyword>
<feature type="region of interest" description="Disordered" evidence="2">
    <location>
        <begin position="1815"/>
        <end position="1907"/>
    </location>
</feature>
<dbReference type="InterPro" id="IPR017930">
    <property type="entry name" value="Myb_dom"/>
</dbReference>
<feature type="domain" description="Myb-like" evidence="3">
    <location>
        <begin position="1142"/>
        <end position="1193"/>
    </location>
</feature>
<feature type="region of interest" description="Disordered" evidence="2">
    <location>
        <begin position="434"/>
        <end position="479"/>
    </location>
</feature>
<dbReference type="Proteomes" id="UP000006727">
    <property type="component" value="Chromosome 26"/>
</dbReference>
<feature type="compositionally biased region" description="Low complexity" evidence="2">
    <location>
        <begin position="1667"/>
        <end position="1682"/>
    </location>
</feature>
<dbReference type="STRING" id="3218.A0A2K1ICY6"/>
<feature type="region of interest" description="Disordered" evidence="2">
    <location>
        <begin position="1"/>
        <end position="27"/>
    </location>
</feature>
<feature type="compositionally biased region" description="Polar residues" evidence="2">
    <location>
        <begin position="944"/>
        <end position="960"/>
    </location>
</feature>
<protein>
    <recommendedName>
        <fullName evidence="9">Myb-like domain-containing protein</fullName>
    </recommendedName>
</protein>
<feature type="compositionally biased region" description="Gly residues" evidence="2">
    <location>
        <begin position="926"/>
        <end position="935"/>
    </location>
</feature>